<comment type="caution">
    <text evidence="1">The sequence shown here is derived from an EMBL/GenBank/DDBJ whole genome shotgun (WGS) entry which is preliminary data.</text>
</comment>
<dbReference type="EMBL" id="JBJQOH010000004">
    <property type="protein sequence ID" value="KAL3689008.1"/>
    <property type="molecule type" value="Genomic_DNA"/>
</dbReference>
<organism evidence="1 2">
    <name type="scientific">Riccia sorocarpa</name>
    <dbReference type="NCBI Taxonomy" id="122646"/>
    <lineage>
        <taxon>Eukaryota</taxon>
        <taxon>Viridiplantae</taxon>
        <taxon>Streptophyta</taxon>
        <taxon>Embryophyta</taxon>
        <taxon>Marchantiophyta</taxon>
        <taxon>Marchantiopsida</taxon>
        <taxon>Marchantiidae</taxon>
        <taxon>Marchantiales</taxon>
        <taxon>Ricciaceae</taxon>
        <taxon>Riccia</taxon>
    </lineage>
</organism>
<protein>
    <submittedName>
        <fullName evidence="1">Uncharacterized protein</fullName>
    </submittedName>
</protein>
<reference evidence="1 2" key="1">
    <citation type="submission" date="2024-09" db="EMBL/GenBank/DDBJ databases">
        <title>Chromosome-scale assembly of Riccia sorocarpa.</title>
        <authorList>
            <person name="Paukszto L."/>
        </authorList>
    </citation>
    <scope>NUCLEOTIDE SEQUENCE [LARGE SCALE GENOMIC DNA]</scope>
    <source>
        <strain evidence="1">LP-2024</strain>
        <tissue evidence="1">Aerial parts of the thallus</tissue>
    </source>
</reference>
<accession>A0ABD3HC86</accession>
<dbReference type="AlphaFoldDB" id="A0ABD3HC86"/>
<sequence length="106" mass="12278">MAHGSSEEEGFELSAQSLVRMGMSAFYGARKPHEEIIELIHKACEPHEEIIELIHKAVEHGVRCERFRAERLWAANPSDTSMQDVDHVFFNVLVPKRYWQAHPRPK</sequence>
<dbReference type="Proteomes" id="UP001633002">
    <property type="component" value="Unassembled WGS sequence"/>
</dbReference>
<gene>
    <name evidence="1" type="ORF">R1sor_015317</name>
</gene>
<name>A0ABD3HC86_9MARC</name>
<proteinExistence type="predicted"/>
<keyword evidence="2" id="KW-1185">Reference proteome</keyword>
<evidence type="ECO:0000313" key="2">
    <source>
        <dbReference type="Proteomes" id="UP001633002"/>
    </source>
</evidence>
<evidence type="ECO:0000313" key="1">
    <source>
        <dbReference type="EMBL" id="KAL3689008.1"/>
    </source>
</evidence>